<dbReference type="PANTHER" id="PTHR43330">
    <property type="entry name" value="METHIONINE AMINOPEPTIDASE"/>
    <property type="match status" value="1"/>
</dbReference>
<dbReference type="Gene3D" id="3.90.230.10">
    <property type="entry name" value="Creatinase/methionine aminopeptidase superfamily"/>
    <property type="match status" value="1"/>
</dbReference>
<comment type="catalytic activity">
    <reaction evidence="5 6">
        <text>Release of N-terminal amino acids, preferentially methionine, from peptides and arylamides.</text>
        <dbReference type="EC" id="3.4.11.18"/>
    </reaction>
</comment>
<accession>A0A182WXR4</accession>
<dbReference type="InterPro" id="IPR036005">
    <property type="entry name" value="Creatinase/aminopeptidase-like"/>
</dbReference>
<dbReference type="EnsemblMetazoa" id="AQUA002324-RA">
    <property type="protein sequence ID" value="AQUA002324-PA"/>
    <property type="gene ID" value="AQUA002324"/>
</dbReference>
<dbReference type="GO" id="GO:0006508">
    <property type="term" value="P:proteolysis"/>
    <property type="evidence" value="ECO:0007669"/>
    <property type="project" value="UniProtKB-KW"/>
</dbReference>
<dbReference type="EC" id="3.4.11.18" evidence="6"/>
<dbReference type="GO" id="GO:0004239">
    <property type="term" value="F:initiator methionyl aminopeptidase activity"/>
    <property type="evidence" value="ECO:0007669"/>
    <property type="project" value="UniProtKB-UniRule"/>
</dbReference>
<feature type="binding site" evidence="5">
    <location>
        <position position="948"/>
    </location>
    <ligand>
        <name>a divalent metal cation</name>
        <dbReference type="ChEBI" id="CHEBI:60240"/>
        <label>1</label>
    </ligand>
</feature>
<feature type="binding site" evidence="5">
    <location>
        <position position="822"/>
    </location>
    <ligand>
        <name>a divalent metal cation</name>
        <dbReference type="ChEBI" id="CHEBI:60240"/>
        <label>1</label>
    </ligand>
</feature>
<feature type="transmembrane region" description="Helical" evidence="7">
    <location>
        <begin position="238"/>
        <end position="259"/>
    </location>
</feature>
<feature type="binding site" evidence="5">
    <location>
        <position position="948"/>
    </location>
    <ligand>
        <name>a divalent metal cation</name>
        <dbReference type="ChEBI" id="CHEBI:60240"/>
        <label>2</label>
        <note>catalytic</note>
    </ligand>
</feature>
<proteinExistence type="inferred from homology"/>
<keyword evidence="11" id="KW-1185">Reference proteome</keyword>
<evidence type="ECO:0000256" key="4">
    <source>
        <dbReference type="ARBA" id="ARBA00022801"/>
    </source>
</evidence>
<evidence type="ECO:0000256" key="1">
    <source>
        <dbReference type="ARBA" id="ARBA00022438"/>
    </source>
</evidence>
<keyword evidence="1 5" id="KW-0031">Aminopeptidase</keyword>
<dbReference type="SUPFAM" id="SSF53850">
    <property type="entry name" value="Periplasmic binding protein-like II"/>
    <property type="match status" value="1"/>
</dbReference>
<dbReference type="GO" id="GO:0070006">
    <property type="term" value="F:metalloaminopeptidase activity"/>
    <property type="evidence" value="ECO:0007669"/>
    <property type="project" value="UniProtKB-UniRule"/>
</dbReference>
<evidence type="ECO:0000256" key="2">
    <source>
        <dbReference type="ARBA" id="ARBA00022670"/>
    </source>
</evidence>
<dbReference type="PROSITE" id="PS00680">
    <property type="entry name" value="MAP_1"/>
    <property type="match status" value="1"/>
</dbReference>
<evidence type="ECO:0000313" key="10">
    <source>
        <dbReference type="EnsemblMetazoa" id="AQUA002324-PA"/>
    </source>
</evidence>
<keyword evidence="4 5" id="KW-0378">Hydrolase</keyword>
<organism evidence="10 11">
    <name type="scientific">Anopheles quadriannulatus</name>
    <name type="common">Mosquito</name>
    <dbReference type="NCBI Taxonomy" id="34691"/>
    <lineage>
        <taxon>Eukaryota</taxon>
        <taxon>Metazoa</taxon>
        <taxon>Ecdysozoa</taxon>
        <taxon>Arthropoda</taxon>
        <taxon>Hexapoda</taxon>
        <taxon>Insecta</taxon>
        <taxon>Pterygota</taxon>
        <taxon>Neoptera</taxon>
        <taxon>Endopterygota</taxon>
        <taxon>Diptera</taxon>
        <taxon>Nematocera</taxon>
        <taxon>Culicoidea</taxon>
        <taxon>Culicidae</taxon>
        <taxon>Anophelinae</taxon>
        <taxon>Anopheles</taxon>
    </lineage>
</organism>
<dbReference type="SUPFAM" id="SSF55920">
    <property type="entry name" value="Creatinase/aminopeptidase"/>
    <property type="match status" value="1"/>
</dbReference>
<keyword evidence="3 5" id="KW-0479">Metal-binding</keyword>
<keyword evidence="2 5" id="KW-0645">Protease</keyword>
<dbReference type="InterPro" id="IPR057074">
    <property type="entry name" value="IR75A_N"/>
</dbReference>
<dbReference type="Proteomes" id="UP000076407">
    <property type="component" value="Unassembled WGS sequence"/>
</dbReference>
<dbReference type="HAMAP" id="MF_01974">
    <property type="entry name" value="MetAP_1"/>
    <property type="match status" value="1"/>
</dbReference>
<dbReference type="InterPro" id="IPR002467">
    <property type="entry name" value="Pept_M24A_MAP1"/>
</dbReference>
<feature type="binding site" evidence="5">
    <location>
        <position position="794"/>
    </location>
    <ligand>
        <name>substrate</name>
    </ligand>
</feature>
<dbReference type="InterPro" id="IPR001714">
    <property type="entry name" value="Pept_M24_MAP"/>
</dbReference>
<dbReference type="InterPro" id="IPR000994">
    <property type="entry name" value="Pept_M24"/>
</dbReference>
<evidence type="ECO:0000256" key="7">
    <source>
        <dbReference type="SAM" id="Phobius"/>
    </source>
</evidence>
<feature type="domain" description="Peptidase M24" evidence="8">
    <location>
        <begin position="729"/>
        <end position="955"/>
    </location>
</feature>
<feature type="binding site" evidence="5">
    <location>
        <position position="885"/>
    </location>
    <ligand>
        <name>a divalent metal cation</name>
        <dbReference type="ChEBI" id="CHEBI:60240"/>
        <label>2</label>
        <note>catalytic</note>
    </ligand>
</feature>
<protein>
    <recommendedName>
        <fullName evidence="6">Methionine aminopeptidase</fullName>
        <ecNumber evidence="6">3.4.11.18</ecNumber>
    </recommendedName>
</protein>
<dbReference type="Gene3D" id="1.10.287.70">
    <property type="match status" value="1"/>
</dbReference>
<dbReference type="Pfam" id="PF24576">
    <property type="entry name" value="IR75A_N"/>
    <property type="match status" value="1"/>
</dbReference>
<dbReference type="AlphaFoldDB" id="A0A182WXR4"/>
<evidence type="ECO:0000259" key="8">
    <source>
        <dbReference type="Pfam" id="PF00557"/>
    </source>
</evidence>
<evidence type="ECO:0000256" key="6">
    <source>
        <dbReference type="RuleBase" id="RU003653"/>
    </source>
</evidence>
<comment type="cofactor">
    <cofactor evidence="5">
        <name>Co(2+)</name>
        <dbReference type="ChEBI" id="CHEBI:48828"/>
    </cofactor>
    <cofactor evidence="5">
        <name>Zn(2+)</name>
        <dbReference type="ChEBI" id="CHEBI:29105"/>
    </cofactor>
    <cofactor evidence="5">
        <name>Mn(2+)</name>
        <dbReference type="ChEBI" id="CHEBI:29035"/>
    </cofactor>
    <cofactor evidence="5">
        <name>Fe(2+)</name>
        <dbReference type="ChEBI" id="CHEBI:29033"/>
    </cofactor>
    <text evidence="5">Binds 2 divalent metal cations per subunit. Has a high-affinity and a low affinity metal-binding site. The true nature of the physiological cofactor is under debate. The enzyme is active with cobalt, zinc, manganese or divalent iron ions. Most likely, methionine aminopeptidases function as mononuclear Fe(2+)-metalloproteases under physiological conditions, and the catalytically relevant metal-binding site has been assigned to the histidine-containing high-affinity site.</text>
</comment>
<dbReference type="CDD" id="cd01086">
    <property type="entry name" value="MetAP1"/>
    <property type="match status" value="1"/>
</dbReference>
<keyword evidence="7" id="KW-1133">Transmembrane helix</keyword>
<evidence type="ECO:0000313" key="11">
    <source>
        <dbReference type="Proteomes" id="UP000076407"/>
    </source>
</evidence>
<feature type="domain" description="Ionotropic receptor 75a N-terminal" evidence="9">
    <location>
        <begin position="2"/>
        <end position="110"/>
    </location>
</feature>
<keyword evidence="7" id="KW-0812">Transmembrane</keyword>
<dbReference type="Pfam" id="PF00557">
    <property type="entry name" value="Peptidase_M24"/>
    <property type="match status" value="1"/>
</dbReference>
<dbReference type="STRING" id="34691.A0A182WXR4"/>
<comment type="function">
    <text evidence="6">Cotranslationally removes the N-terminal methionine from nascent proteins. The N-terminal methionine is often cleaved when the second residue in the primary sequence is small and uncharged (Met-Ala-, Cys, Gly, Pro, Ser, Thr, or Val).</text>
</comment>
<feature type="binding site" evidence="5">
    <location>
        <position position="822"/>
    </location>
    <ligand>
        <name>a divalent metal cation</name>
        <dbReference type="ChEBI" id="CHEBI:60240"/>
        <label>2</label>
        <note>catalytic</note>
    </ligand>
</feature>
<dbReference type="NCBIfam" id="TIGR00500">
    <property type="entry name" value="met_pdase_I"/>
    <property type="match status" value="1"/>
</dbReference>
<feature type="transmembrane region" description="Helical" evidence="7">
    <location>
        <begin position="552"/>
        <end position="572"/>
    </location>
</feature>
<evidence type="ECO:0000256" key="3">
    <source>
        <dbReference type="ARBA" id="ARBA00022723"/>
    </source>
</evidence>
<keyword evidence="7" id="KW-0472">Membrane</keyword>
<evidence type="ECO:0000259" key="9">
    <source>
        <dbReference type="Pfam" id="PF24576"/>
    </source>
</evidence>
<feature type="binding site" evidence="5">
    <location>
        <position position="811"/>
    </location>
    <ligand>
        <name>a divalent metal cation</name>
        <dbReference type="ChEBI" id="CHEBI:60240"/>
        <label>1</label>
    </ligand>
</feature>
<evidence type="ECO:0000256" key="5">
    <source>
        <dbReference type="HAMAP-Rule" id="MF_03174"/>
    </source>
</evidence>
<reference evidence="10" key="1">
    <citation type="submission" date="2020-05" db="UniProtKB">
        <authorList>
            <consortium name="EnsemblMetazoa"/>
        </authorList>
    </citation>
    <scope>IDENTIFICATION</scope>
    <source>
        <strain evidence="10">SANGQUA</strain>
    </source>
</reference>
<dbReference type="PRINTS" id="PR00599">
    <property type="entry name" value="MAPEPTIDASE"/>
</dbReference>
<feature type="binding site" evidence="5">
    <location>
        <position position="892"/>
    </location>
    <ligand>
        <name>substrate</name>
    </ligand>
</feature>
<comment type="similarity">
    <text evidence="5">Belongs to the peptidase M24A family. Methionine aminopeptidase type 1 subfamily.</text>
</comment>
<dbReference type="PANTHER" id="PTHR43330:SF8">
    <property type="entry name" value="METHIONINE AMINOPEPTIDASE 1D, MITOCHONDRIAL"/>
    <property type="match status" value="1"/>
</dbReference>
<dbReference type="VEuPathDB" id="VectorBase:AQUA002324"/>
<name>A0A182WXR4_ANOQN</name>
<feature type="binding site" evidence="5">
    <location>
        <position position="917"/>
    </location>
    <ligand>
        <name>a divalent metal cation</name>
        <dbReference type="ChEBI" id="CHEBI:60240"/>
        <label>2</label>
        <note>catalytic</note>
    </ligand>
</feature>
<sequence length="965" mass="107173">MVSKHRYMNNTVSWLLLSRNTTADLLPRVLWNTAGIQMNSDLVTAIETTDHRGVFNLFDIYSKGRHLCKDIFQTLLGTWSADGGFRLTPNYSPYKIRQNFNFLQLRGVTVIDRENVTSGKVDQLLGEPGLTKGIVAFVKYHYALLVVLRDFHNFTIKFRPTRGWAGRLRSGYRLGLLGVVQRHETDVAATGIIMRLSRQPELDSIHYSWAFETGFIYKITPDIGSKSEGNGFVAPFSLPVWVALLLSLALSVLVLQYLARLSADERNTRATMAYVLDVMACVAQQGVPNVSRLVPTRVAVIVLLVANLVLYNYYTSTVVSGLLSSQMIGPETIAQVIDSPLLLSLTDTGYHRILLREQTLPYSTRMHERKALPPRSPNDLPLFTDVEHAVPYLRRGGHVLHCELTEVYPAIANQFTANEICELRTVEGLYRYDIRVMAFVLPKHSMYSELFKITLMRAQETGIVKRIYRIHKIAKPICQGSATVYSVELTEVSLAFIILGGCKRRQKTRWLVQAVATSIFHAELSSRARNHYLIDTIGLIAQQGTAQSSAYISLRIVLYAVLIMAFLLYNYYTASIVGELLSSSNQGPATIDQLLNAPLAVMFANDSYNRALAHARVPDAMTSDPIYADVRTAVQLLKLGGYAFHCELTEAFRVIASHFDAHEICELRTVRSVKRPDLGTCNIITEVGNVSPERAVPEHIVKPPYYYVRNSPSTGEGQAEIKTHEQITGMRESCRLAATILNSACSFAKAGVTTDDIDGFVHEETIKANAYPSPLRYLGFPKSVCTSVNNVACHGIPDDRKLLDGDIVNIDITVFFNGYHGDCSRMVLVGNVDERGKYLVECTEQCLAEAILCCGPGQPICVIGKSIDKYAKRKRLSVMPAFAGHGIGSYFHGPPNILHFDNDFPGVMIPGMTFTIEPVLSLGTCEAEILEDAWTAVSTDNARSAQFEHTVLITDEGCEVLTVAS</sequence>
<dbReference type="GO" id="GO:0046872">
    <property type="term" value="F:metal ion binding"/>
    <property type="evidence" value="ECO:0007669"/>
    <property type="project" value="UniProtKB-UniRule"/>
</dbReference>